<sequence length="202" mass="22611">MTIKSLATRFGKGAVSKQTYVYELWARWVARGIQFILALVVVGLYGTRVDRDRRHGDPQSPAWVYALFVAGVSCITCVLYAIPNPFSKRLAPHRLFAWDVTLFILWIAVFGAFAAIFLKREEDEYQGTSVAVMKCAVWVDLVNALLWMGTAAYGGVRTFLGRKVNGKIDHYTGKVEDAVNAKVDKGLNNFSMKLNPQNKETV</sequence>
<accession>A0ACC0CLW0</accession>
<evidence type="ECO:0000313" key="1">
    <source>
        <dbReference type="EMBL" id="KAI6081323.1"/>
    </source>
</evidence>
<organism evidence="1 2">
    <name type="scientific">Hypoxylon rubiginosum</name>
    <dbReference type="NCBI Taxonomy" id="110542"/>
    <lineage>
        <taxon>Eukaryota</taxon>
        <taxon>Fungi</taxon>
        <taxon>Dikarya</taxon>
        <taxon>Ascomycota</taxon>
        <taxon>Pezizomycotina</taxon>
        <taxon>Sordariomycetes</taxon>
        <taxon>Xylariomycetidae</taxon>
        <taxon>Xylariales</taxon>
        <taxon>Hypoxylaceae</taxon>
        <taxon>Hypoxylon</taxon>
    </lineage>
</organism>
<dbReference type="Proteomes" id="UP001497680">
    <property type="component" value="Unassembled WGS sequence"/>
</dbReference>
<comment type="caution">
    <text evidence="1">The sequence shown here is derived from an EMBL/GenBank/DDBJ whole genome shotgun (WGS) entry which is preliminary data.</text>
</comment>
<evidence type="ECO:0000313" key="2">
    <source>
        <dbReference type="Proteomes" id="UP001497680"/>
    </source>
</evidence>
<gene>
    <name evidence="1" type="ORF">F4821DRAFT_31390</name>
</gene>
<protein>
    <submittedName>
        <fullName evidence="1">Uncharacterized protein</fullName>
    </submittedName>
</protein>
<name>A0ACC0CLW0_9PEZI</name>
<proteinExistence type="predicted"/>
<reference evidence="1 2" key="1">
    <citation type="journal article" date="2022" name="New Phytol.">
        <title>Ecological generalism drives hyperdiversity of secondary metabolite gene clusters in xylarialean endophytes.</title>
        <authorList>
            <person name="Franco M.E.E."/>
            <person name="Wisecaver J.H."/>
            <person name="Arnold A.E."/>
            <person name="Ju Y.M."/>
            <person name="Slot J.C."/>
            <person name="Ahrendt S."/>
            <person name="Moore L.P."/>
            <person name="Eastman K.E."/>
            <person name="Scott K."/>
            <person name="Konkel Z."/>
            <person name="Mondo S.J."/>
            <person name="Kuo A."/>
            <person name="Hayes R.D."/>
            <person name="Haridas S."/>
            <person name="Andreopoulos B."/>
            <person name="Riley R."/>
            <person name="LaButti K."/>
            <person name="Pangilinan J."/>
            <person name="Lipzen A."/>
            <person name="Amirebrahimi M."/>
            <person name="Yan J."/>
            <person name="Adam C."/>
            <person name="Keymanesh K."/>
            <person name="Ng V."/>
            <person name="Louie K."/>
            <person name="Northen T."/>
            <person name="Drula E."/>
            <person name="Henrissat B."/>
            <person name="Hsieh H.M."/>
            <person name="Youens-Clark K."/>
            <person name="Lutzoni F."/>
            <person name="Miadlikowska J."/>
            <person name="Eastwood D.C."/>
            <person name="Hamelin R.C."/>
            <person name="Grigoriev I.V."/>
            <person name="U'Ren J.M."/>
        </authorList>
    </citation>
    <scope>NUCLEOTIDE SEQUENCE [LARGE SCALE GENOMIC DNA]</scope>
    <source>
        <strain evidence="1 2">ER1909</strain>
    </source>
</reference>
<keyword evidence="2" id="KW-1185">Reference proteome</keyword>
<dbReference type="EMBL" id="MU394399">
    <property type="protein sequence ID" value="KAI6081323.1"/>
    <property type="molecule type" value="Genomic_DNA"/>
</dbReference>